<dbReference type="PANTHER" id="PTHR33317">
    <property type="entry name" value="POLYNUCLEOTIDYL TRANSFERASE, RIBONUCLEASE H-LIKE SUPERFAMILY PROTEIN"/>
    <property type="match status" value="1"/>
</dbReference>
<dbReference type="EMBL" id="CAEZTU010000005">
    <property type="protein sequence ID" value="CAB4570579.1"/>
    <property type="molecule type" value="Genomic_DNA"/>
</dbReference>
<evidence type="ECO:0000256" key="4">
    <source>
        <dbReference type="ARBA" id="ARBA00022801"/>
    </source>
</evidence>
<organism evidence="6">
    <name type="scientific">freshwater metagenome</name>
    <dbReference type="NCBI Taxonomy" id="449393"/>
    <lineage>
        <taxon>unclassified sequences</taxon>
        <taxon>metagenomes</taxon>
        <taxon>ecological metagenomes</taxon>
    </lineage>
</organism>
<keyword evidence="3" id="KW-0540">Nuclease</keyword>
<dbReference type="GO" id="GO:0016787">
    <property type="term" value="F:hydrolase activity"/>
    <property type="evidence" value="ECO:0007669"/>
    <property type="project" value="UniProtKB-KW"/>
</dbReference>
<keyword evidence="4" id="KW-0378">Hydrolase</keyword>
<keyword evidence="2" id="KW-0690">Ribosome biogenesis</keyword>
<dbReference type="CDD" id="cd16964">
    <property type="entry name" value="YqgF"/>
    <property type="match status" value="1"/>
</dbReference>
<dbReference type="HAMAP" id="MF_00651">
    <property type="entry name" value="Nuclease_YqgF"/>
    <property type="match status" value="1"/>
</dbReference>
<dbReference type="GO" id="GO:0000967">
    <property type="term" value="P:rRNA 5'-end processing"/>
    <property type="evidence" value="ECO:0007669"/>
    <property type="project" value="TreeGrafter"/>
</dbReference>
<dbReference type="Gene3D" id="3.30.420.140">
    <property type="entry name" value="YqgF/RNase H-like domain"/>
    <property type="match status" value="1"/>
</dbReference>
<dbReference type="AlphaFoldDB" id="A0A6J6E5P3"/>
<evidence type="ECO:0000313" key="6">
    <source>
        <dbReference type="EMBL" id="CAB4570579.1"/>
    </source>
</evidence>
<name>A0A6J6E5P3_9ZZZZ</name>
<accession>A0A6J6E5P3</accession>
<evidence type="ECO:0000259" key="5">
    <source>
        <dbReference type="SMART" id="SM00732"/>
    </source>
</evidence>
<dbReference type="InterPro" id="IPR006641">
    <property type="entry name" value="YqgF/RNaseH-like_dom"/>
</dbReference>
<keyword evidence="1" id="KW-0963">Cytoplasm</keyword>
<dbReference type="SUPFAM" id="SSF53098">
    <property type="entry name" value="Ribonuclease H-like"/>
    <property type="match status" value="1"/>
</dbReference>
<reference evidence="6" key="1">
    <citation type="submission" date="2020-05" db="EMBL/GenBank/DDBJ databases">
        <authorList>
            <person name="Chiriac C."/>
            <person name="Salcher M."/>
            <person name="Ghai R."/>
            <person name="Kavagutti S V."/>
        </authorList>
    </citation>
    <scope>NUCLEOTIDE SEQUENCE</scope>
</reference>
<evidence type="ECO:0000256" key="1">
    <source>
        <dbReference type="ARBA" id="ARBA00022490"/>
    </source>
</evidence>
<dbReference type="InterPro" id="IPR037027">
    <property type="entry name" value="YqgF/RNaseH-like_dom_sf"/>
</dbReference>
<dbReference type="InterPro" id="IPR012337">
    <property type="entry name" value="RNaseH-like_sf"/>
</dbReference>
<feature type="domain" description="YqgF/RNase H-like" evidence="5">
    <location>
        <begin position="7"/>
        <end position="106"/>
    </location>
</feature>
<protein>
    <submittedName>
        <fullName evidence="6">Unannotated protein</fullName>
    </submittedName>
</protein>
<evidence type="ECO:0000256" key="2">
    <source>
        <dbReference type="ARBA" id="ARBA00022517"/>
    </source>
</evidence>
<dbReference type="NCBIfam" id="TIGR00250">
    <property type="entry name" value="RNAse_H_YqgF"/>
    <property type="match status" value="1"/>
</dbReference>
<dbReference type="SMART" id="SM00732">
    <property type="entry name" value="YqgFc"/>
    <property type="match status" value="1"/>
</dbReference>
<gene>
    <name evidence="6" type="ORF">UFOPK1740_00197</name>
</gene>
<evidence type="ECO:0000256" key="3">
    <source>
        <dbReference type="ARBA" id="ARBA00022722"/>
    </source>
</evidence>
<sequence>METLRKGIRYAIDFGDARVGLAKSDIDGIMAVPVATLKNDQELIKNILKEVNETGCLEIYVGLPKHLSGAIGQSATKALNFANQLAKALSSVSVRMMDERLTTTSASARLSESGLNTREQKSMIDQVAAIELLEQALEFEKRNNQVPGKDLNEVK</sequence>
<dbReference type="GO" id="GO:0005829">
    <property type="term" value="C:cytosol"/>
    <property type="evidence" value="ECO:0007669"/>
    <property type="project" value="TreeGrafter"/>
</dbReference>
<dbReference type="Pfam" id="PF03652">
    <property type="entry name" value="RuvX"/>
    <property type="match status" value="1"/>
</dbReference>
<dbReference type="PANTHER" id="PTHR33317:SF4">
    <property type="entry name" value="POLYNUCLEOTIDYL TRANSFERASE, RIBONUCLEASE H-LIKE SUPERFAMILY PROTEIN"/>
    <property type="match status" value="1"/>
</dbReference>
<proteinExistence type="inferred from homology"/>
<dbReference type="GO" id="GO:0004518">
    <property type="term" value="F:nuclease activity"/>
    <property type="evidence" value="ECO:0007669"/>
    <property type="project" value="UniProtKB-KW"/>
</dbReference>
<dbReference type="InterPro" id="IPR005227">
    <property type="entry name" value="YqgF"/>
</dbReference>